<protein>
    <submittedName>
        <fullName evidence="7">Putative CXXCH cytochrome family protein</fullName>
    </submittedName>
</protein>
<dbReference type="Gene3D" id="3.90.10.10">
    <property type="entry name" value="Cytochrome C3"/>
    <property type="match status" value="1"/>
</dbReference>
<feature type="domain" description="Cytochrome c" evidence="6">
    <location>
        <begin position="68"/>
        <end position="157"/>
    </location>
</feature>
<dbReference type="Pfam" id="PF13442">
    <property type="entry name" value="Cytochrome_CBB3"/>
    <property type="match status" value="1"/>
</dbReference>
<gene>
    <name evidence="7" type="ORF">C7378_0900</name>
</gene>
<dbReference type="SUPFAM" id="SSF46626">
    <property type="entry name" value="Cytochrome c"/>
    <property type="match status" value="1"/>
</dbReference>
<evidence type="ECO:0000313" key="8">
    <source>
        <dbReference type="Proteomes" id="UP000295210"/>
    </source>
</evidence>
<dbReference type="PANTHER" id="PTHR35038">
    <property type="entry name" value="DISSIMILATORY SULFITE REDUCTASE SIRA"/>
    <property type="match status" value="1"/>
</dbReference>
<evidence type="ECO:0000256" key="3">
    <source>
        <dbReference type="ARBA" id="ARBA00022729"/>
    </source>
</evidence>
<accession>A0A4V2PVX6</accession>
<evidence type="ECO:0000313" key="7">
    <source>
        <dbReference type="EMBL" id="TCK75901.1"/>
    </source>
</evidence>
<keyword evidence="4 5" id="KW-0408">Iron</keyword>
<dbReference type="SUPFAM" id="SSF48695">
    <property type="entry name" value="Multiheme cytochromes"/>
    <property type="match status" value="1"/>
</dbReference>
<dbReference type="Pfam" id="PF09699">
    <property type="entry name" value="Paired_CXXCH_1"/>
    <property type="match status" value="1"/>
</dbReference>
<keyword evidence="2 5" id="KW-0479">Metal-binding</keyword>
<dbReference type="InterPro" id="IPR036909">
    <property type="entry name" value="Cyt_c-like_dom_sf"/>
</dbReference>
<dbReference type="GO" id="GO:0009055">
    <property type="term" value="F:electron transfer activity"/>
    <property type="evidence" value="ECO:0007669"/>
    <property type="project" value="InterPro"/>
</dbReference>
<dbReference type="PANTHER" id="PTHR35038:SF8">
    <property type="entry name" value="C-TYPE POLYHEME CYTOCHROME OMCC"/>
    <property type="match status" value="1"/>
</dbReference>
<organism evidence="7 8">
    <name type="scientific">Acidipila rosea</name>
    <dbReference type="NCBI Taxonomy" id="768535"/>
    <lineage>
        <taxon>Bacteria</taxon>
        <taxon>Pseudomonadati</taxon>
        <taxon>Acidobacteriota</taxon>
        <taxon>Terriglobia</taxon>
        <taxon>Terriglobales</taxon>
        <taxon>Acidobacteriaceae</taxon>
        <taxon>Acidipila</taxon>
    </lineage>
</organism>
<dbReference type="AlphaFoldDB" id="A0A4V2PVX6"/>
<dbReference type="InterPro" id="IPR051829">
    <property type="entry name" value="Multiheme_Cytochr_ET"/>
</dbReference>
<dbReference type="Gene3D" id="1.10.760.10">
    <property type="entry name" value="Cytochrome c-like domain"/>
    <property type="match status" value="1"/>
</dbReference>
<dbReference type="RefSeq" id="WP_207901336.1">
    <property type="nucleotide sequence ID" value="NZ_SMGK01000001.1"/>
</dbReference>
<evidence type="ECO:0000256" key="2">
    <source>
        <dbReference type="ARBA" id="ARBA00022723"/>
    </source>
</evidence>
<keyword evidence="8" id="KW-1185">Reference proteome</keyword>
<dbReference type="InterPro" id="IPR023155">
    <property type="entry name" value="Cyt_c-552/4"/>
</dbReference>
<dbReference type="EMBL" id="SMGK01000001">
    <property type="protein sequence ID" value="TCK75901.1"/>
    <property type="molecule type" value="Genomic_DNA"/>
</dbReference>
<dbReference type="GO" id="GO:0020037">
    <property type="term" value="F:heme binding"/>
    <property type="evidence" value="ECO:0007669"/>
    <property type="project" value="InterPro"/>
</dbReference>
<proteinExistence type="predicted"/>
<name>A0A4V2PVX6_9BACT</name>
<dbReference type="InterPro" id="IPR036280">
    <property type="entry name" value="Multihaem_cyt_sf"/>
</dbReference>
<dbReference type="Gene3D" id="1.10.1130.10">
    <property type="entry name" value="Flavocytochrome C3, Chain A"/>
    <property type="match status" value="2"/>
</dbReference>
<dbReference type="GO" id="GO:0046872">
    <property type="term" value="F:metal ion binding"/>
    <property type="evidence" value="ECO:0007669"/>
    <property type="project" value="UniProtKB-KW"/>
</dbReference>
<evidence type="ECO:0000256" key="5">
    <source>
        <dbReference type="PROSITE-ProRule" id="PRU00433"/>
    </source>
</evidence>
<keyword evidence="3" id="KW-0732">Signal</keyword>
<dbReference type="InterPro" id="IPR010177">
    <property type="entry name" value="Paired_CXXCH_1"/>
</dbReference>
<dbReference type="InterPro" id="IPR009056">
    <property type="entry name" value="Cyt_c-like_dom"/>
</dbReference>
<evidence type="ECO:0000256" key="1">
    <source>
        <dbReference type="ARBA" id="ARBA00022617"/>
    </source>
</evidence>
<comment type="caution">
    <text evidence="7">The sequence shown here is derived from an EMBL/GenBank/DDBJ whole genome shotgun (WGS) entry which is preliminary data.</text>
</comment>
<keyword evidence="1 5" id="KW-0349">Heme</keyword>
<evidence type="ECO:0000259" key="6">
    <source>
        <dbReference type="PROSITE" id="PS51007"/>
    </source>
</evidence>
<dbReference type="Pfam" id="PF13435">
    <property type="entry name" value="Cytochrome_C554"/>
    <property type="match status" value="1"/>
</dbReference>
<evidence type="ECO:0000256" key="4">
    <source>
        <dbReference type="ARBA" id="ARBA00023004"/>
    </source>
</evidence>
<sequence length="549" mass="61817">MRSWKPILATILGFLVLGILCLTFFMLRGFRATSTPSAFETTMARGLRNMAIPRQERHRKNPFTGDSEALEQGRQEFFMRCAGCHGIDGSGRTQIGLQEYPRVPDLRAPATQKLTDGEIHYIIENGVQLSGMPALGSPHRVSGPESWELALFVRSLRPLSGTELQQQTSTITSAHYVGSEACAKCHADIYQRWKKTPMAKVVRDPRTHPDAILPDLATNHVAPFIKEQVAFVYGSIWKQRYFTKVGDNYYPLPVQWDIGNRKWLKYVVPSHGADWWAHLYPPDNMQRPTGPTCDGCHSVDYNIHTKQVAEWNVGCERCHGPGSAHVEHPTRSNILNPAQMDSLAANDTCIQCHSQGRPLTNPIEGKYYDWPVGYHVGLKLQDFWRLENCTLGQTDFYYFPDCTAHKNRMQGNDFVQSVMYRHNITCFDCHDVHGTGNYAQLIKPANQICLDCHGPNSPNGPHEAALEAHTHHKDGSPGSQCVACHMPKIESEGVPGAYVHAHTFRFISPAMTDKYKIPNPCTSCHTDKSTAWAENAMSHWSEVSPWRIR</sequence>
<dbReference type="PROSITE" id="PS51007">
    <property type="entry name" value="CYTC"/>
    <property type="match status" value="1"/>
</dbReference>
<dbReference type="Proteomes" id="UP000295210">
    <property type="component" value="Unassembled WGS sequence"/>
</dbReference>
<reference evidence="7 8" key="1">
    <citation type="submission" date="2019-03" db="EMBL/GenBank/DDBJ databases">
        <title>Genomic Encyclopedia of Type Strains, Phase IV (KMG-IV): sequencing the most valuable type-strain genomes for metagenomic binning, comparative biology and taxonomic classification.</title>
        <authorList>
            <person name="Goeker M."/>
        </authorList>
    </citation>
    <scope>NUCLEOTIDE SEQUENCE [LARGE SCALE GENOMIC DNA]</scope>
    <source>
        <strain evidence="7 8">DSM 103428</strain>
    </source>
</reference>